<feature type="compositionally biased region" description="Low complexity" evidence="1">
    <location>
        <begin position="451"/>
        <end position="461"/>
    </location>
</feature>
<organism evidence="2 3">
    <name type="scientific">Arcobacter nitrofigilis (strain ATCC 33309 / DSM 7299 / CCUG 15893 / LMG 7604 / NCTC 12251 / CI)</name>
    <name type="common">Campylobacter nitrofigilis</name>
    <dbReference type="NCBI Taxonomy" id="572480"/>
    <lineage>
        <taxon>Bacteria</taxon>
        <taxon>Pseudomonadati</taxon>
        <taxon>Campylobacterota</taxon>
        <taxon>Epsilonproteobacteria</taxon>
        <taxon>Campylobacterales</taxon>
        <taxon>Arcobacteraceae</taxon>
        <taxon>Arcobacter</taxon>
    </lineage>
</organism>
<dbReference type="HOGENOM" id="CLU_562190_0_0_7"/>
<dbReference type="STRING" id="572480.Arnit_0622"/>
<accession>D5V254</accession>
<evidence type="ECO:0000313" key="2">
    <source>
        <dbReference type="EMBL" id="ADG92287.1"/>
    </source>
</evidence>
<dbReference type="Proteomes" id="UP000000939">
    <property type="component" value="Chromosome"/>
</dbReference>
<name>D5V254_ARCNC</name>
<proteinExistence type="predicted"/>
<keyword evidence="3" id="KW-1185">Reference proteome</keyword>
<dbReference type="AlphaFoldDB" id="D5V254"/>
<feature type="region of interest" description="Disordered" evidence="1">
    <location>
        <begin position="444"/>
        <end position="485"/>
    </location>
</feature>
<dbReference type="EMBL" id="CP001999">
    <property type="protein sequence ID" value="ADG92287.1"/>
    <property type="molecule type" value="Genomic_DNA"/>
</dbReference>
<feature type="compositionally biased region" description="Gly residues" evidence="1">
    <location>
        <begin position="464"/>
        <end position="485"/>
    </location>
</feature>
<protein>
    <submittedName>
        <fullName evidence="2">Uncharacterized protein</fullName>
    </submittedName>
</protein>
<dbReference type="RefSeq" id="WP_013134432.1">
    <property type="nucleotide sequence ID" value="NC_014166.1"/>
</dbReference>
<gene>
    <name evidence="2" type="ordered locus">Arnit_0622</name>
</gene>
<evidence type="ECO:0000313" key="3">
    <source>
        <dbReference type="Proteomes" id="UP000000939"/>
    </source>
</evidence>
<dbReference type="KEGG" id="ant:Arnit_0622"/>
<evidence type="ECO:0000256" key="1">
    <source>
        <dbReference type="SAM" id="MobiDB-lite"/>
    </source>
</evidence>
<sequence>MKSVTTALGINLKNISSQINNLLAFLNTSKDLINSYASSANSATTRSTYDEYVSKYTAEKQNFETLLSTYEELGGKYNISLEKYNTLTFSEKARVISYKLPNPKDKFEWLAGGEFYNQKNPGGYVWSATNPLAPDEKPSSNDLGYVINKGNIHPYLNEGFTEVQSEMRGFEFLDLLGDYRDTQVVSYGVTLTVVTSGGTFEYSNYVDDTSGIDGEGLGFANVSPSNMGVTAVANIMSMPGMDLRSLNAMGFAQYTITNMINGKTFTSPKEQIGNMISSSLFNTAENIAAQKTTIALSKALGIKSTIAMGIMNIGLGMVIGEFMEIAIGYDNSFGFGGEIVGAINGKVTRTEPVSFTQGVSDLFNSVIGNETKQGVVDEKGNFLGSMNPNYGISTFGNFSQLSRGIDSMDSLNGAFGIGDFDAAVDFNSTFGGFKAAERNMGLDDFSGDGDSGSSESDFGSSNNPGGGVGASGRGEGGVGGFGGGM</sequence>
<reference evidence="2 3" key="1">
    <citation type="journal article" date="2010" name="Stand. Genomic Sci.">
        <title>Complete genome sequence of Arcobacter nitrofigilis type strain (CI).</title>
        <authorList>
            <person name="Pati A."/>
            <person name="Gronow S."/>
            <person name="Lapidus A."/>
            <person name="Copeland A."/>
            <person name="Glavina Del Rio T."/>
            <person name="Nolan M."/>
            <person name="Lucas S."/>
            <person name="Tice H."/>
            <person name="Cheng J.F."/>
            <person name="Han C."/>
            <person name="Chertkov O."/>
            <person name="Bruce D."/>
            <person name="Tapia R."/>
            <person name="Goodwin L."/>
            <person name="Pitluck S."/>
            <person name="Liolios K."/>
            <person name="Ivanova N."/>
            <person name="Mavromatis K."/>
            <person name="Chen A."/>
            <person name="Palaniappan K."/>
            <person name="Land M."/>
            <person name="Hauser L."/>
            <person name="Chang Y.J."/>
            <person name="Jeffries C.D."/>
            <person name="Detter J.C."/>
            <person name="Rohde M."/>
            <person name="Goker M."/>
            <person name="Bristow J."/>
            <person name="Eisen J.A."/>
            <person name="Markowitz V."/>
            <person name="Hugenholtz P."/>
            <person name="Klenk H.P."/>
            <person name="Kyrpides N.C."/>
        </authorList>
    </citation>
    <scope>NUCLEOTIDE SEQUENCE [LARGE SCALE GENOMIC DNA]</scope>
    <source>
        <strain evidence="3">ATCC 33309 / DSM 7299 / CCUG 15893 / LMG 7604 / NCTC 12251 / CI</strain>
    </source>
</reference>